<keyword evidence="1" id="KW-0732">Signal</keyword>
<dbReference type="Proteomes" id="UP001371456">
    <property type="component" value="Unassembled WGS sequence"/>
</dbReference>
<gene>
    <name evidence="2" type="ORF">RDI58_018875</name>
</gene>
<proteinExistence type="predicted"/>
<dbReference type="AlphaFoldDB" id="A0AAN8TCT4"/>
<sequence length="115" mass="13066">MELVLLCMLIVTLMILGCCHEAIERPIIRPHRLSLREFGYDESTLEYYKRRAMLLDACMISWALVTTVDVGHVRLLGLYYLSWSLVTTVDLGSVGLLGLYYLSWAGDIPVSLVQK</sequence>
<comment type="caution">
    <text evidence="2">The sequence shown here is derived from an EMBL/GenBank/DDBJ whole genome shotgun (WGS) entry which is preliminary data.</text>
</comment>
<feature type="chain" id="PRO_5042908183" evidence="1">
    <location>
        <begin position="22"/>
        <end position="115"/>
    </location>
</feature>
<evidence type="ECO:0000256" key="1">
    <source>
        <dbReference type="SAM" id="SignalP"/>
    </source>
</evidence>
<dbReference type="EMBL" id="JBANQN010000007">
    <property type="protein sequence ID" value="KAK6785420.1"/>
    <property type="molecule type" value="Genomic_DNA"/>
</dbReference>
<feature type="signal peptide" evidence="1">
    <location>
        <begin position="1"/>
        <end position="21"/>
    </location>
</feature>
<organism evidence="2 3">
    <name type="scientific">Solanum bulbocastanum</name>
    <name type="common">Wild potato</name>
    <dbReference type="NCBI Taxonomy" id="147425"/>
    <lineage>
        <taxon>Eukaryota</taxon>
        <taxon>Viridiplantae</taxon>
        <taxon>Streptophyta</taxon>
        <taxon>Embryophyta</taxon>
        <taxon>Tracheophyta</taxon>
        <taxon>Spermatophyta</taxon>
        <taxon>Magnoliopsida</taxon>
        <taxon>eudicotyledons</taxon>
        <taxon>Gunneridae</taxon>
        <taxon>Pentapetalae</taxon>
        <taxon>asterids</taxon>
        <taxon>lamiids</taxon>
        <taxon>Solanales</taxon>
        <taxon>Solanaceae</taxon>
        <taxon>Solanoideae</taxon>
        <taxon>Solaneae</taxon>
        <taxon>Solanum</taxon>
    </lineage>
</organism>
<reference evidence="2 3" key="1">
    <citation type="submission" date="2024-02" db="EMBL/GenBank/DDBJ databases">
        <title>de novo genome assembly of Solanum bulbocastanum strain 11H21.</title>
        <authorList>
            <person name="Hosaka A.J."/>
        </authorList>
    </citation>
    <scope>NUCLEOTIDE SEQUENCE [LARGE SCALE GENOMIC DNA]</scope>
    <source>
        <tissue evidence="2">Young leaves</tissue>
    </source>
</reference>
<accession>A0AAN8TCT4</accession>
<name>A0AAN8TCT4_SOLBU</name>
<evidence type="ECO:0000313" key="2">
    <source>
        <dbReference type="EMBL" id="KAK6785420.1"/>
    </source>
</evidence>
<evidence type="ECO:0000313" key="3">
    <source>
        <dbReference type="Proteomes" id="UP001371456"/>
    </source>
</evidence>
<protein>
    <submittedName>
        <fullName evidence="2">Uncharacterized protein</fullName>
    </submittedName>
</protein>
<keyword evidence="3" id="KW-1185">Reference proteome</keyword>